<accession>A0A5C6AWY5</accession>
<dbReference type="PANTHER" id="PTHR47245:SF2">
    <property type="entry name" value="PEPTIDYL-PROLYL CIS-TRANS ISOMERASE HP_0175-RELATED"/>
    <property type="match status" value="1"/>
</dbReference>
<dbReference type="Pfam" id="PF00639">
    <property type="entry name" value="Rotamase"/>
    <property type="match status" value="1"/>
</dbReference>
<evidence type="ECO:0000259" key="2">
    <source>
        <dbReference type="PROSITE" id="PS50198"/>
    </source>
</evidence>
<dbReference type="InterPro" id="IPR050245">
    <property type="entry name" value="PrsA_foldase"/>
</dbReference>
<dbReference type="InterPro" id="IPR046357">
    <property type="entry name" value="PPIase_dom_sf"/>
</dbReference>
<dbReference type="PANTHER" id="PTHR47245">
    <property type="entry name" value="PEPTIDYLPROLYL ISOMERASE"/>
    <property type="match status" value="1"/>
</dbReference>
<feature type="domain" description="PpiC" evidence="2">
    <location>
        <begin position="182"/>
        <end position="287"/>
    </location>
</feature>
<keyword evidence="4" id="KW-1185">Reference proteome</keyword>
<gene>
    <name evidence="3" type="primary">surA</name>
    <name evidence="3" type="ORF">Pla52n_22890</name>
</gene>
<evidence type="ECO:0000256" key="1">
    <source>
        <dbReference type="PROSITE-ProRule" id="PRU00278"/>
    </source>
</evidence>
<proteinExistence type="predicted"/>
<protein>
    <submittedName>
        <fullName evidence="3">Chaperone SurA</fullName>
        <ecNumber evidence="3">5.2.1.8</ecNumber>
    </submittedName>
</protein>
<dbReference type="InterPro" id="IPR027304">
    <property type="entry name" value="Trigger_fact/SurA_dom_sf"/>
</dbReference>
<name>A0A5C6AWY5_9BACT</name>
<dbReference type="OrthoDB" id="14196at2"/>
<comment type="caution">
    <text evidence="3">The sequence shown here is derived from an EMBL/GenBank/DDBJ whole genome shotgun (WGS) entry which is preliminary data.</text>
</comment>
<keyword evidence="1 3" id="KW-0413">Isomerase</keyword>
<sequence length="342" mass="37147">MTTGTLHRLCSAGVLARLLVALLVVALLLVVLPVASISQAADDKYSPEDPIASVAGEPVFLGELNLVLLQRLQFKSLQQVPIQVQQATAALLVRQHLARRALESKGGAALQAIIDRGIASFENDLQRRGGSLAQHAEANRCNQRGLLDQLRWQIAWREYLKSRLNDKNLKLFYERNRAKYAGGRWEVSHLFLPVDPKDPSSAGISDDRIEQILKHLGDASDIITEFAAAARDHSEGGTAREGGYVGWVSKDGDLPSSVMNAVRETKPGAVSTRVVSPLGRHLVLVHAFEPKEVAFEDLPDQSAIRRDATDALFDALVGSQSSVNVQWLIGALKPPAGTELAP</sequence>
<dbReference type="EMBL" id="SJPN01000003">
    <property type="protein sequence ID" value="TWU04250.1"/>
    <property type="molecule type" value="Genomic_DNA"/>
</dbReference>
<dbReference type="Gene3D" id="3.10.50.40">
    <property type="match status" value="1"/>
</dbReference>
<organism evidence="3 4">
    <name type="scientific">Stieleria varia</name>
    <dbReference type="NCBI Taxonomy" id="2528005"/>
    <lineage>
        <taxon>Bacteria</taxon>
        <taxon>Pseudomonadati</taxon>
        <taxon>Planctomycetota</taxon>
        <taxon>Planctomycetia</taxon>
        <taxon>Pirellulales</taxon>
        <taxon>Pirellulaceae</taxon>
        <taxon>Stieleria</taxon>
    </lineage>
</organism>
<dbReference type="RefSeq" id="WP_146519706.1">
    <property type="nucleotide sequence ID" value="NZ_CP151726.1"/>
</dbReference>
<dbReference type="AlphaFoldDB" id="A0A5C6AWY5"/>
<dbReference type="PROSITE" id="PS01096">
    <property type="entry name" value="PPIC_PPIASE_1"/>
    <property type="match status" value="1"/>
</dbReference>
<dbReference type="EC" id="5.2.1.8" evidence="3"/>
<reference evidence="3 4" key="1">
    <citation type="submission" date="2019-02" db="EMBL/GenBank/DDBJ databases">
        <title>Deep-cultivation of Planctomycetes and their phenomic and genomic characterization uncovers novel biology.</title>
        <authorList>
            <person name="Wiegand S."/>
            <person name="Jogler M."/>
            <person name="Boedeker C."/>
            <person name="Pinto D."/>
            <person name="Vollmers J."/>
            <person name="Rivas-Marin E."/>
            <person name="Kohn T."/>
            <person name="Peeters S.H."/>
            <person name="Heuer A."/>
            <person name="Rast P."/>
            <person name="Oberbeckmann S."/>
            <person name="Bunk B."/>
            <person name="Jeske O."/>
            <person name="Meyerdierks A."/>
            <person name="Storesund J.E."/>
            <person name="Kallscheuer N."/>
            <person name="Luecker S."/>
            <person name="Lage O.M."/>
            <person name="Pohl T."/>
            <person name="Merkel B.J."/>
            <person name="Hornburger P."/>
            <person name="Mueller R.-W."/>
            <person name="Bruemmer F."/>
            <person name="Labrenz M."/>
            <person name="Spormann A.M."/>
            <person name="Op Den Camp H."/>
            <person name="Overmann J."/>
            <person name="Amann R."/>
            <person name="Jetten M.S.M."/>
            <person name="Mascher T."/>
            <person name="Medema M.H."/>
            <person name="Devos D.P."/>
            <person name="Kaster A.-K."/>
            <person name="Ovreas L."/>
            <person name="Rohde M."/>
            <person name="Galperin M.Y."/>
            <person name="Jogler C."/>
        </authorList>
    </citation>
    <scope>NUCLEOTIDE SEQUENCE [LARGE SCALE GENOMIC DNA]</scope>
    <source>
        <strain evidence="3 4">Pla52n</strain>
    </source>
</reference>
<dbReference type="PROSITE" id="PS50198">
    <property type="entry name" value="PPIC_PPIASE_2"/>
    <property type="match status" value="1"/>
</dbReference>
<evidence type="ECO:0000313" key="4">
    <source>
        <dbReference type="Proteomes" id="UP000320176"/>
    </source>
</evidence>
<dbReference type="Proteomes" id="UP000320176">
    <property type="component" value="Unassembled WGS sequence"/>
</dbReference>
<dbReference type="SUPFAM" id="SSF109998">
    <property type="entry name" value="Triger factor/SurA peptide-binding domain-like"/>
    <property type="match status" value="1"/>
</dbReference>
<evidence type="ECO:0000313" key="3">
    <source>
        <dbReference type="EMBL" id="TWU04250.1"/>
    </source>
</evidence>
<dbReference type="InterPro" id="IPR023058">
    <property type="entry name" value="PPIase_PpiC_CS"/>
</dbReference>
<keyword evidence="1" id="KW-0697">Rotamase</keyword>
<dbReference type="GO" id="GO:0003755">
    <property type="term" value="F:peptidyl-prolyl cis-trans isomerase activity"/>
    <property type="evidence" value="ECO:0007669"/>
    <property type="project" value="UniProtKB-KW"/>
</dbReference>
<dbReference type="SUPFAM" id="SSF54534">
    <property type="entry name" value="FKBP-like"/>
    <property type="match status" value="1"/>
</dbReference>
<dbReference type="InterPro" id="IPR000297">
    <property type="entry name" value="PPIase_PpiC"/>
</dbReference>